<dbReference type="AlphaFoldDB" id="A0A0A2F541"/>
<evidence type="ECO:0000313" key="2">
    <source>
        <dbReference type="EMBL" id="KGN86136.1"/>
    </source>
</evidence>
<proteinExistence type="predicted"/>
<feature type="region of interest" description="Disordered" evidence="1">
    <location>
        <begin position="1"/>
        <end position="44"/>
    </location>
</feature>
<comment type="caution">
    <text evidence="2">The sequence shown here is derived from an EMBL/GenBank/DDBJ whole genome shotgun (WGS) entry which is preliminary data.</text>
</comment>
<protein>
    <submittedName>
        <fullName evidence="2">Uncharacterized protein</fullName>
    </submittedName>
</protein>
<gene>
    <name evidence="2" type="ORF">HR15_08210</name>
</gene>
<name>A0A0A2F541_9PORP</name>
<sequence>MGRGKSFVPSSSFPPKWNRNSIGTKVIPKEVRNQRSPKNLSPHVIMPQDKRLDKEVFGLIPREALGAICVSADNFGKERFRCPTLYEYDRRKRIYPKANRKIGGGKKMRGEKEMNRLWGKLQDL</sequence>
<dbReference type="Proteomes" id="UP000030146">
    <property type="component" value="Unassembled WGS sequence"/>
</dbReference>
<evidence type="ECO:0000313" key="3">
    <source>
        <dbReference type="Proteomes" id="UP000030146"/>
    </source>
</evidence>
<feature type="compositionally biased region" description="Low complexity" evidence="1">
    <location>
        <begin position="1"/>
        <end position="15"/>
    </location>
</feature>
<keyword evidence="3" id="KW-1185">Reference proteome</keyword>
<reference evidence="2 3" key="1">
    <citation type="submission" date="2014-08" db="EMBL/GenBank/DDBJ databases">
        <title>Porphyromonas gulae strain:COT-052_OH3439 Genome sequencing.</title>
        <authorList>
            <person name="Wallis C."/>
            <person name="Deusch O."/>
            <person name="O'Flynn C."/>
            <person name="Davis I."/>
            <person name="Jospin G."/>
            <person name="Darling A.E."/>
            <person name="Coil D.A."/>
            <person name="Alexiev A."/>
            <person name="Horsfall A."/>
            <person name="Kirkwood N."/>
            <person name="Harris S."/>
            <person name="Eisen J.A."/>
        </authorList>
    </citation>
    <scope>NUCLEOTIDE SEQUENCE [LARGE SCALE GENOMIC DNA]</scope>
    <source>
        <strain evidence="3">COT-052 OH3439</strain>
    </source>
</reference>
<dbReference type="EMBL" id="JRAK01000115">
    <property type="protein sequence ID" value="KGN86136.1"/>
    <property type="molecule type" value="Genomic_DNA"/>
</dbReference>
<accession>A0A0A2F541</accession>
<organism evidence="2 3">
    <name type="scientific">Porphyromonas gulae</name>
    <dbReference type="NCBI Taxonomy" id="111105"/>
    <lineage>
        <taxon>Bacteria</taxon>
        <taxon>Pseudomonadati</taxon>
        <taxon>Bacteroidota</taxon>
        <taxon>Bacteroidia</taxon>
        <taxon>Bacteroidales</taxon>
        <taxon>Porphyromonadaceae</taxon>
        <taxon>Porphyromonas</taxon>
    </lineage>
</organism>
<evidence type="ECO:0000256" key="1">
    <source>
        <dbReference type="SAM" id="MobiDB-lite"/>
    </source>
</evidence>